<accession>A0A8S1CM06</accession>
<dbReference type="PROSITE" id="PS01186">
    <property type="entry name" value="EGF_2"/>
    <property type="match status" value="1"/>
</dbReference>
<comment type="caution">
    <text evidence="3">The sequence shown here is derived from an EMBL/GenBank/DDBJ whole genome shotgun (WGS) entry which is preliminary data.</text>
</comment>
<dbReference type="EMBL" id="CADEPI010000042">
    <property type="protein sequence ID" value="CAB3369021.1"/>
    <property type="molecule type" value="Genomic_DNA"/>
</dbReference>
<dbReference type="Proteomes" id="UP000494165">
    <property type="component" value="Unassembled WGS sequence"/>
</dbReference>
<organism evidence="3 4">
    <name type="scientific">Cloeon dipterum</name>
    <dbReference type="NCBI Taxonomy" id="197152"/>
    <lineage>
        <taxon>Eukaryota</taxon>
        <taxon>Metazoa</taxon>
        <taxon>Ecdysozoa</taxon>
        <taxon>Arthropoda</taxon>
        <taxon>Hexapoda</taxon>
        <taxon>Insecta</taxon>
        <taxon>Pterygota</taxon>
        <taxon>Palaeoptera</taxon>
        <taxon>Ephemeroptera</taxon>
        <taxon>Pisciforma</taxon>
        <taxon>Baetidae</taxon>
        <taxon>Cloeon</taxon>
    </lineage>
</organism>
<keyword evidence="4" id="KW-1185">Reference proteome</keyword>
<evidence type="ECO:0000256" key="1">
    <source>
        <dbReference type="SAM" id="SignalP"/>
    </source>
</evidence>
<name>A0A8S1CM06_9INSE</name>
<dbReference type="SMART" id="SM00289">
    <property type="entry name" value="WR1"/>
    <property type="match status" value="8"/>
</dbReference>
<evidence type="ECO:0000313" key="4">
    <source>
        <dbReference type="Proteomes" id="UP000494165"/>
    </source>
</evidence>
<dbReference type="AlphaFoldDB" id="A0A8S1CM06"/>
<keyword evidence="1" id="KW-0732">Signal</keyword>
<dbReference type="PANTHER" id="PTHR39069">
    <property type="entry name" value="ECDYSONE-INDUCIBLE GENE E1, ISOFORM A"/>
    <property type="match status" value="1"/>
</dbReference>
<dbReference type="InterPro" id="IPR000742">
    <property type="entry name" value="EGF"/>
</dbReference>
<evidence type="ECO:0000313" key="3">
    <source>
        <dbReference type="EMBL" id="CAB3369021.1"/>
    </source>
</evidence>
<feature type="signal peptide" evidence="1">
    <location>
        <begin position="1"/>
        <end position="22"/>
    </location>
</feature>
<dbReference type="InterPro" id="IPR006150">
    <property type="entry name" value="Cys_repeat_1"/>
</dbReference>
<reference evidence="3 4" key="1">
    <citation type="submission" date="2020-04" db="EMBL/GenBank/DDBJ databases">
        <authorList>
            <person name="Alioto T."/>
            <person name="Alioto T."/>
            <person name="Gomez Garrido J."/>
        </authorList>
    </citation>
    <scope>NUCLEOTIDE SEQUENCE [LARGE SCALE GENOMIC DNA]</scope>
</reference>
<proteinExistence type="predicted"/>
<dbReference type="PANTHER" id="PTHR39069:SF8">
    <property type="entry name" value="FI17111P1"/>
    <property type="match status" value="1"/>
</dbReference>
<sequence>MAFKLVVAILALVVSHSSFTKASFLEDSCGTETDCSEDVPNSVCLEGLCQCAANYVQDDGNVDGCFPRRLIGAPCTIKKQCPTNGDCQIGLNNRRRCQCTSEYLANEINTACEEIEPLDLGAVCRDTRQCNKNVTNSECIMNGEGNLVCQCTQDDYIPDVQNLSCLKVASKLGDSCEIDAQCAKIPFIQSKCNETGFCDCLDTHVADAENTQCYEIKYELGATCEIEEQCQFMGSNCTDGACNCIDDWIPYAPKCLEKINDINGTQCVIDDQCPAHSACDDVAMKCSCEEDFIADRENLSCLTVLNAIGEMCMESSQCSGMNALCENSMCACPSTGFVENDNFCYKKINDINSSKCVIDEQCPTNSTCDNETKNCRCEEDFVADILSLSCLPVVNATGEECSDSTQCSGINALCENSMCACPSTGFIEKDGVCYKVRNTLGDPCEVADQCNVPQSTCKAEICDCIEGFIGKENNCYKLVDLNVGVCEVNEQCPTNSTCLLTTKRCQCNDDSVSSGNNKICLAAQNTLEAECLEEAQCKIQDSQCTGNKCICRSGFVPEENQCFPERSELGDPCEKAIQCLVQGSTCLNEKCSCGTDFLDKDKICYKVLHLDGEICEIDEQCPVNSNCSLSTGGLDKKCQCTSGYVSSENKSTCLIAQDTLGMQCLENSQCTVENSKCLQNTCQCPPDFTQNPGANSCLKYEVLGGQCSVDVQCKLAEKSERVECRENKCQCKQGFLAETKKNVCSSGPEIALAAAAILWNFLLSLLM</sequence>
<dbReference type="InterPro" id="IPR006149">
    <property type="entry name" value="EB_dom"/>
</dbReference>
<dbReference type="SMART" id="SM00181">
    <property type="entry name" value="EGF"/>
    <property type="match status" value="10"/>
</dbReference>
<feature type="chain" id="PRO_5035838275" description="EGF-like domain-containing protein" evidence="1">
    <location>
        <begin position="23"/>
        <end position="767"/>
    </location>
</feature>
<protein>
    <recommendedName>
        <fullName evidence="2">EGF-like domain-containing protein</fullName>
    </recommendedName>
</protein>
<gene>
    <name evidence="3" type="ORF">CLODIP_2_CD02586</name>
</gene>
<feature type="domain" description="EGF-like" evidence="2">
    <location>
        <begin position="638"/>
        <end position="653"/>
    </location>
</feature>
<dbReference type="OrthoDB" id="504708at2759"/>
<evidence type="ECO:0000259" key="2">
    <source>
        <dbReference type="PROSITE" id="PS01186"/>
    </source>
</evidence>
<dbReference type="Pfam" id="PF01683">
    <property type="entry name" value="EB"/>
    <property type="match status" value="4"/>
</dbReference>